<dbReference type="AlphaFoldDB" id="A0A9Q0JLQ2"/>
<evidence type="ECO:0000313" key="1">
    <source>
        <dbReference type="EMBL" id="KAJ4845310.1"/>
    </source>
</evidence>
<dbReference type="EMBL" id="JAKUCV010001721">
    <property type="protein sequence ID" value="KAJ4845310.1"/>
    <property type="molecule type" value="Genomic_DNA"/>
</dbReference>
<reference evidence="1" key="1">
    <citation type="submission" date="2022-02" db="EMBL/GenBank/DDBJ databases">
        <authorList>
            <person name="Henning P.M."/>
            <person name="McCubbin A.G."/>
            <person name="Shore J.S."/>
        </authorList>
    </citation>
    <scope>NUCLEOTIDE SEQUENCE</scope>
    <source>
        <strain evidence="1">F60SS</strain>
        <tissue evidence="1">Leaves</tissue>
    </source>
</reference>
<organism evidence="1 2">
    <name type="scientific">Turnera subulata</name>
    <dbReference type="NCBI Taxonomy" id="218843"/>
    <lineage>
        <taxon>Eukaryota</taxon>
        <taxon>Viridiplantae</taxon>
        <taxon>Streptophyta</taxon>
        <taxon>Embryophyta</taxon>
        <taxon>Tracheophyta</taxon>
        <taxon>Spermatophyta</taxon>
        <taxon>Magnoliopsida</taxon>
        <taxon>eudicotyledons</taxon>
        <taxon>Gunneridae</taxon>
        <taxon>Pentapetalae</taxon>
        <taxon>rosids</taxon>
        <taxon>fabids</taxon>
        <taxon>Malpighiales</taxon>
        <taxon>Passifloraceae</taxon>
        <taxon>Turnera</taxon>
    </lineage>
</organism>
<protein>
    <submittedName>
        <fullName evidence="1">Uncharacterized protein</fullName>
    </submittedName>
</protein>
<dbReference type="Proteomes" id="UP001141552">
    <property type="component" value="Unassembled WGS sequence"/>
</dbReference>
<accession>A0A9Q0JLQ2</accession>
<proteinExistence type="predicted"/>
<reference evidence="1" key="2">
    <citation type="journal article" date="2023" name="Plants (Basel)">
        <title>Annotation of the Turnera subulata (Passifloraceae) Draft Genome Reveals the S-Locus Evolved after the Divergence of Turneroideae from Passifloroideae in a Stepwise Manner.</title>
        <authorList>
            <person name="Henning P.M."/>
            <person name="Roalson E.H."/>
            <person name="Mir W."/>
            <person name="McCubbin A.G."/>
            <person name="Shore J.S."/>
        </authorList>
    </citation>
    <scope>NUCLEOTIDE SEQUENCE</scope>
    <source>
        <strain evidence="1">F60SS</strain>
    </source>
</reference>
<evidence type="ECO:0000313" key="2">
    <source>
        <dbReference type="Proteomes" id="UP001141552"/>
    </source>
</evidence>
<comment type="caution">
    <text evidence="1">The sequence shown here is derived from an EMBL/GenBank/DDBJ whole genome shotgun (WGS) entry which is preliminary data.</text>
</comment>
<sequence>MFSLQLLIVGAMKFSNFWSRSSASLAPTRDTSFSSGNFCPSARLLAHGAACTFAGSVLFGEECACLQGRFCSIGAASSWGCYGRTFSTCPSFVAPPAFPPEDTAYSWGFTGRSFSMCISFVSPPRTAFSSLGTAYSKGCFVLPFGLLAAGVSSTFAGAASFIFKDIFSVETTCSQGCFLPRCHQAIWPGAFSTGNDGSSPACLRTWWRDRINGGHRFFFARPPKAAAMRGF</sequence>
<gene>
    <name evidence="1" type="ORF">Tsubulata_025417</name>
</gene>
<name>A0A9Q0JLQ2_9ROSI</name>
<keyword evidence="2" id="KW-1185">Reference proteome</keyword>